<protein>
    <recommendedName>
        <fullName evidence="3">Lipoprotein</fullName>
    </recommendedName>
</protein>
<organism evidence="1 2">
    <name type="scientific">Akkermansia muciniphila</name>
    <dbReference type="NCBI Taxonomy" id="239935"/>
    <lineage>
        <taxon>Bacteria</taxon>
        <taxon>Pseudomonadati</taxon>
        <taxon>Verrucomicrobiota</taxon>
        <taxon>Verrucomicrobiia</taxon>
        <taxon>Verrucomicrobiales</taxon>
        <taxon>Akkermansiaceae</taxon>
        <taxon>Akkermansia</taxon>
    </lineage>
</organism>
<comment type="caution">
    <text evidence="1">The sequence shown here is derived from an EMBL/GenBank/DDBJ whole genome shotgun (WGS) entry which is preliminary data.</text>
</comment>
<dbReference type="PROSITE" id="PS51257">
    <property type="entry name" value="PROKAR_LIPOPROTEIN"/>
    <property type="match status" value="1"/>
</dbReference>
<reference evidence="1 2" key="1">
    <citation type="journal article" date="2017" name="BMC Genomics">
        <title>Genome sequencing of 39 Akkermansia muciniphila isolates reveals its population structure, genomic and functional diverisity, and global distribution in mammalian gut microbiotas.</title>
        <authorList>
            <person name="Guo X."/>
            <person name="Li S."/>
            <person name="Zhang J."/>
            <person name="Wu F."/>
            <person name="Li X."/>
            <person name="Wu D."/>
            <person name="Zhang M."/>
            <person name="Ou Z."/>
            <person name="Jie Z."/>
            <person name="Yan Q."/>
            <person name="Li P."/>
            <person name="Yi J."/>
            <person name="Peng Y."/>
        </authorList>
    </citation>
    <scope>NUCLEOTIDE SEQUENCE [LARGE SCALE GENOMIC DNA]</scope>
    <source>
        <strain evidence="1 2">GP28</strain>
    </source>
</reference>
<evidence type="ECO:0000313" key="1">
    <source>
        <dbReference type="EMBL" id="PND02661.1"/>
    </source>
</evidence>
<gene>
    <name evidence="1" type="ORF">CXT95_08400</name>
</gene>
<accession>A0AAX0WJ90</accession>
<evidence type="ECO:0000313" key="2">
    <source>
        <dbReference type="Proteomes" id="UP000236075"/>
    </source>
</evidence>
<sequence length="164" mass="17599">MNSRFTFPLYIPALITLGLGILSGCGGSSSSEQAYLPIGLQRTLDITLPDGRPYVFSFIIASESTASIYTGTSPAASTASIHVVNYKPSSDSAEQIGFYWSSNDGETTSNLDALVVLYNPHNISKGLGSATCSVRDAEYTETEIQQDNCQAVIREFRVPPSSDQ</sequence>
<dbReference type="AlphaFoldDB" id="A0AAX0WJ90"/>
<dbReference type="RefSeq" id="WP_102748481.1">
    <property type="nucleotide sequence ID" value="NZ_PJLB01000008.1"/>
</dbReference>
<evidence type="ECO:0008006" key="3">
    <source>
        <dbReference type="Google" id="ProtNLM"/>
    </source>
</evidence>
<dbReference type="EMBL" id="PJLB01000008">
    <property type="protein sequence ID" value="PND02661.1"/>
    <property type="molecule type" value="Genomic_DNA"/>
</dbReference>
<name>A0AAX0WJ90_9BACT</name>
<dbReference type="Proteomes" id="UP000236075">
    <property type="component" value="Unassembled WGS sequence"/>
</dbReference>
<proteinExistence type="predicted"/>